<reference evidence="4" key="1">
    <citation type="submission" date="2023-07" db="EMBL/GenBank/DDBJ databases">
        <title>Ancylobacter moscoviensis sp. nov., facultatively methylotrophic bacteria from activated sludge and the reclassification of Starkeya novella (Starkey 1934) Kelly et al. 2000 as Ancylobacter novellus comb. nov., Starkeya koreensis Im et al. 2006 as Ancylobacter koreensis comb.nov., Angulomicrobium tetraedrale Vasil'eva et al. 1986 as Ancylobacter tetraedralis comb. nov., Angulomicrobium amanitiforme Fritz et al. 2004 as Ancylobacter amanitiformis comb. nov. and Methylorhabdus multivorans Doronina et al. 1996 as Ancylobacter multivorans comb. nov. and emended description of the genus Ancylobacter.</title>
        <authorList>
            <person name="Doronina N."/>
            <person name="Chemodurova A."/>
            <person name="Grouzdev D."/>
            <person name="Koziaeva V."/>
            <person name="Shi W."/>
            <person name="Wu L."/>
            <person name="Kaparullina E."/>
        </authorList>
    </citation>
    <scope>NUCLEOTIDE SEQUENCE [LARGE SCALE GENOMIC DNA]</scope>
    <source>
        <strain evidence="4">Jip08</strain>
    </source>
</reference>
<dbReference type="RefSeq" id="WP_247198511.1">
    <property type="nucleotide sequence ID" value="NZ_JALKCG010000001.1"/>
</dbReference>
<proteinExistence type="predicted"/>
<evidence type="ECO:0000313" key="3">
    <source>
        <dbReference type="EMBL" id="MCK0206874.1"/>
    </source>
</evidence>
<sequence>MTTKPRSTRAAILAGAALCALALAAPASAQEDMNLTGQLLTGLGLVAPMTPDIDYRERAPLVVPPTGDVLPPPRDASAISQNPAWPKDHDVVAREKEKATTVVDMRTLKDTASRKLTPAELERGGKAGAYAPGARASGRRNDDNRLSLNQLDFFGWGNKKDTALKFEGEPEREALIQPPPGYQTPAPGAAYGVVADRAEEKEWKLKSWFDRTQSNK</sequence>
<feature type="signal peptide" evidence="2">
    <location>
        <begin position="1"/>
        <end position="29"/>
    </location>
</feature>
<feature type="region of interest" description="Disordered" evidence="1">
    <location>
        <begin position="65"/>
        <end position="84"/>
    </location>
</feature>
<feature type="region of interest" description="Disordered" evidence="1">
    <location>
        <begin position="123"/>
        <end position="143"/>
    </location>
</feature>
<dbReference type="EMBL" id="JALKCG010000001">
    <property type="protein sequence ID" value="MCK0206874.1"/>
    <property type="molecule type" value="Genomic_DNA"/>
</dbReference>
<organism evidence="3 4">
    <name type="scientific">Ancylobacter koreensis</name>
    <dbReference type="NCBI Taxonomy" id="266121"/>
    <lineage>
        <taxon>Bacteria</taxon>
        <taxon>Pseudomonadati</taxon>
        <taxon>Pseudomonadota</taxon>
        <taxon>Alphaproteobacteria</taxon>
        <taxon>Hyphomicrobiales</taxon>
        <taxon>Xanthobacteraceae</taxon>
        <taxon>Ancylobacter</taxon>
    </lineage>
</organism>
<keyword evidence="2" id="KW-0732">Signal</keyword>
<keyword evidence="4" id="KW-1185">Reference proteome</keyword>
<dbReference type="Proteomes" id="UP001202867">
    <property type="component" value="Unassembled WGS sequence"/>
</dbReference>
<accession>A0ABT0DI42</accession>
<name>A0ABT0DI42_9HYPH</name>
<gene>
    <name evidence="3" type="ORF">MWN33_02385</name>
</gene>
<evidence type="ECO:0000256" key="2">
    <source>
        <dbReference type="SAM" id="SignalP"/>
    </source>
</evidence>
<evidence type="ECO:0008006" key="5">
    <source>
        <dbReference type="Google" id="ProtNLM"/>
    </source>
</evidence>
<feature type="chain" id="PRO_5046741181" description="DUF3035 domain-containing protein" evidence="2">
    <location>
        <begin position="30"/>
        <end position="216"/>
    </location>
</feature>
<evidence type="ECO:0000256" key="1">
    <source>
        <dbReference type="SAM" id="MobiDB-lite"/>
    </source>
</evidence>
<comment type="caution">
    <text evidence="3">The sequence shown here is derived from an EMBL/GenBank/DDBJ whole genome shotgun (WGS) entry which is preliminary data.</text>
</comment>
<evidence type="ECO:0000313" key="4">
    <source>
        <dbReference type="Proteomes" id="UP001202867"/>
    </source>
</evidence>
<protein>
    <recommendedName>
        <fullName evidence="5">DUF3035 domain-containing protein</fullName>
    </recommendedName>
</protein>